<feature type="compositionally biased region" description="Basic and acidic residues" evidence="1">
    <location>
        <begin position="9"/>
        <end position="26"/>
    </location>
</feature>
<dbReference type="EMBL" id="LTAI01000091">
    <property type="protein sequence ID" value="ORD99916.1"/>
    <property type="molecule type" value="Genomic_DNA"/>
</dbReference>
<dbReference type="AlphaFoldDB" id="A0A1X0QJG6"/>
<dbReference type="Proteomes" id="UP000192501">
    <property type="component" value="Unassembled WGS sequence"/>
</dbReference>
<feature type="compositionally biased region" description="Polar residues" evidence="1">
    <location>
        <begin position="46"/>
        <end position="72"/>
    </location>
</feature>
<evidence type="ECO:0000313" key="3">
    <source>
        <dbReference type="Proteomes" id="UP000192501"/>
    </source>
</evidence>
<name>A0A1X0QJG6_9MICR</name>
<evidence type="ECO:0000313" key="2">
    <source>
        <dbReference type="EMBL" id="ORD99916.1"/>
    </source>
</evidence>
<evidence type="ECO:0000256" key="1">
    <source>
        <dbReference type="SAM" id="MobiDB-lite"/>
    </source>
</evidence>
<dbReference type="VEuPathDB" id="MicrosporidiaDB:HERIO_1230"/>
<reference evidence="2 3" key="1">
    <citation type="journal article" date="2017" name="Environ. Microbiol.">
        <title>Decay of the glycolytic pathway and adaptation to intranuclear parasitism within Enterocytozoonidae microsporidia.</title>
        <authorList>
            <person name="Wiredu Boakye D."/>
            <person name="Jaroenlak P."/>
            <person name="Prachumwat A."/>
            <person name="Williams T.A."/>
            <person name="Bateman K.S."/>
            <person name="Itsathitphaisarn O."/>
            <person name="Sritunyalucksana K."/>
            <person name="Paszkiewicz K.H."/>
            <person name="Moore K.A."/>
            <person name="Stentiford G.D."/>
            <person name="Williams B.A."/>
        </authorList>
    </citation>
    <scope>NUCLEOTIDE SEQUENCE [LARGE SCALE GENOMIC DNA]</scope>
    <source>
        <strain evidence="3">canceri</strain>
    </source>
</reference>
<gene>
    <name evidence="2" type="ORF">A0H76_2708</name>
</gene>
<protein>
    <submittedName>
        <fullName evidence="2">Uncharacterized protein</fullName>
    </submittedName>
</protein>
<comment type="caution">
    <text evidence="2">The sequence shown here is derived from an EMBL/GenBank/DDBJ whole genome shotgun (WGS) entry which is preliminary data.</text>
</comment>
<organism evidence="2 3">
    <name type="scientific">Hepatospora eriocheir</name>
    <dbReference type="NCBI Taxonomy" id="1081669"/>
    <lineage>
        <taxon>Eukaryota</taxon>
        <taxon>Fungi</taxon>
        <taxon>Fungi incertae sedis</taxon>
        <taxon>Microsporidia</taxon>
        <taxon>Hepatosporidae</taxon>
        <taxon>Hepatospora</taxon>
    </lineage>
</organism>
<sequence>MNTSQSSKTKTESECECDEKSCDNKSCECSVVQPEKSMMGEEASKHSTNTHQSKGTTISGSSNKSNQDSTAMNKSNKDSTTTGKTSTTKNSTLTGVDLSNKSNQNSAAMSQSNKDSTTTGKSSTTKNSTTTGKSSTRITDKGDNVSITESGNIRTIETSLRNTVPIEDIHLEKLPNGYTLTVTHQHSSNLETSTYKSSFKYYKEELFEKKVLKVEGSFNEVGNYQIIITFEE</sequence>
<feature type="region of interest" description="Disordered" evidence="1">
    <location>
        <begin position="1"/>
        <end position="146"/>
    </location>
</feature>
<proteinExistence type="predicted"/>
<dbReference type="VEuPathDB" id="MicrosporidiaDB:A0H76_2708"/>
<feature type="compositionally biased region" description="Low complexity" evidence="1">
    <location>
        <begin position="78"/>
        <end position="136"/>
    </location>
</feature>
<accession>A0A1X0QJG6</accession>